<dbReference type="Proteomes" id="UP000028721">
    <property type="component" value="Unassembled WGS sequence"/>
</dbReference>
<sequence>MHQIMGIIKFLWLYITLFFVFSCVIYYFEIDYSFGDYNAYATVLIGVSGMVFTIMGIWIAFIYPNALQRIVNPKTLEVADFSQGLEDTQRLEAIVGSVLKSAVVIVSLMMIFLLKLVLFKTDIYLSNKEVVKLLSLSMIIVLSYAQIEAVYQVIKANILFIEDLHNKREQREIDDDI</sequence>
<dbReference type="EMBL" id="JGVP01000054">
    <property type="protein sequence ID" value="KFB86537.1"/>
    <property type="molecule type" value="Genomic_DNA"/>
</dbReference>
<keyword evidence="1" id="KW-0812">Transmembrane</keyword>
<evidence type="ECO:0000256" key="1">
    <source>
        <dbReference type="SAM" id="Phobius"/>
    </source>
</evidence>
<name>A0ABR4U3A9_9GAMM</name>
<gene>
    <name evidence="2" type="ORF">CR62_19870</name>
</gene>
<organism evidence="2 3">
    <name type="scientific">Serratia grimesii</name>
    <dbReference type="NCBI Taxonomy" id="82995"/>
    <lineage>
        <taxon>Bacteria</taxon>
        <taxon>Pseudomonadati</taxon>
        <taxon>Pseudomonadota</taxon>
        <taxon>Gammaproteobacteria</taxon>
        <taxon>Enterobacterales</taxon>
        <taxon>Yersiniaceae</taxon>
        <taxon>Serratia</taxon>
    </lineage>
</organism>
<keyword evidence="1" id="KW-1133">Transmembrane helix</keyword>
<feature type="transmembrane region" description="Helical" evidence="1">
    <location>
        <begin position="98"/>
        <end position="118"/>
    </location>
</feature>
<feature type="transmembrane region" description="Helical" evidence="1">
    <location>
        <begin position="7"/>
        <end position="28"/>
    </location>
</feature>
<reference evidence="2 3" key="1">
    <citation type="submission" date="2014-03" db="EMBL/GenBank/DDBJ databases">
        <title>Draft genome sequence of the Serratia grimesii strain a2.</title>
        <authorList>
            <person name="Toymentseva A."/>
            <person name="Kazakov S."/>
            <person name="Giliazeva A."/>
            <person name="Ismagilova R."/>
            <person name="Shah R."/>
            <person name="Sharipova M."/>
            <person name="Khaitlina S."/>
            <person name="Mardanova A."/>
        </authorList>
    </citation>
    <scope>NUCLEOTIDE SEQUENCE [LARGE SCALE GENOMIC DNA]</scope>
    <source>
        <strain evidence="2 3">A2</strain>
    </source>
</reference>
<proteinExistence type="predicted"/>
<evidence type="ECO:0000313" key="3">
    <source>
        <dbReference type="Proteomes" id="UP000028721"/>
    </source>
</evidence>
<protein>
    <submittedName>
        <fullName evidence="2">Uncharacterized protein</fullName>
    </submittedName>
</protein>
<accession>A0ABR4U3A9</accession>
<feature type="transmembrane region" description="Helical" evidence="1">
    <location>
        <begin position="40"/>
        <end position="63"/>
    </location>
</feature>
<keyword evidence="1" id="KW-0472">Membrane</keyword>
<evidence type="ECO:0000313" key="2">
    <source>
        <dbReference type="EMBL" id="KFB86537.1"/>
    </source>
</evidence>
<comment type="caution">
    <text evidence="2">The sequence shown here is derived from an EMBL/GenBank/DDBJ whole genome shotgun (WGS) entry which is preliminary data.</text>
</comment>
<keyword evidence="3" id="KW-1185">Reference proteome</keyword>
<feature type="transmembrane region" description="Helical" evidence="1">
    <location>
        <begin position="130"/>
        <end position="151"/>
    </location>
</feature>